<accession>A0A0A1ZAU4</accession>
<evidence type="ECO:0000256" key="1">
    <source>
        <dbReference type="ARBA" id="ARBA00006134"/>
    </source>
</evidence>
<dbReference type="FunFam" id="1.20.910.10:FF:000001">
    <property type="entry name" value="Heme oxygenase 1"/>
    <property type="match status" value="1"/>
</dbReference>
<evidence type="ECO:0000256" key="3">
    <source>
        <dbReference type="ARBA" id="ARBA00022531"/>
    </source>
</evidence>
<proteinExistence type="inferred from homology"/>
<keyword evidence="6 11" id="KW-0560">Oxidoreductase</keyword>
<reference evidence="12" key="1">
    <citation type="journal article" date="2014" name="Sci. Data">
        <title>Genomes of diverse isolates of the marine cyanobacterium Prochlorococcus.</title>
        <authorList>
            <person name="Biller S."/>
            <person name="Berube P."/>
            <person name="Thompson J."/>
            <person name="Kelly L."/>
            <person name="Roggensack S."/>
            <person name="Awad L."/>
            <person name="Roache-Johnson K."/>
            <person name="Ding H."/>
            <person name="Giovannoni S.J."/>
            <person name="Moore L.R."/>
            <person name="Chisholm S.W."/>
        </authorList>
    </citation>
    <scope>NUCLEOTIDE SEQUENCE [LARGE SCALE GENOMIC DNA]</scope>
    <source>
        <strain evidence="12">GP2</strain>
    </source>
</reference>
<evidence type="ECO:0000256" key="6">
    <source>
        <dbReference type="ARBA" id="ARBA00023002"/>
    </source>
</evidence>
<dbReference type="SUPFAM" id="SSF48613">
    <property type="entry name" value="Heme oxygenase-like"/>
    <property type="match status" value="1"/>
</dbReference>
<dbReference type="GO" id="GO:0006979">
    <property type="term" value="P:response to oxidative stress"/>
    <property type="evidence" value="ECO:0007669"/>
    <property type="project" value="TreeGrafter"/>
</dbReference>
<evidence type="ECO:0000256" key="2">
    <source>
        <dbReference type="ARBA" id="ARBA00012360"/>
    </source>
</evidence>
<keyword evidence="4 9" id="KW-0349">Heme</keyword>
<evidence type="ECO:0000256" key="7">
    <source>
        <dbReference type="ARBA" id="ARBA00023004"/>
    </source>
</evidence>
<dbReference type="GO" id="GO:0020037">
    <property type="term" value="F:heme binding"/>
    <property type="evidence" value="ECO:0007669"/>
    <property type="project" value="TreeGrafter"/>
</dbReference>
<gene>
    <name evidence="11" type="ORF">EU91_1759</name>
</gene>
<dbReference type="AlphaFoldDB" id="A0A0A1ZAU4"/>
<keyword evidence="5 10" id="KW-0479">Metal-binding</keyword>
<dbReference type="GO" id="GO:0006788">
    <property type="term" value="P:heme oxidation"/>
    <property type="evidence" value="ECO:0007669"/>
    <property type="project" value="InterPro"/>
</dbReference>
<feature type="binding site" evidence="9">
    <location>
        <position position="10"/>
    </location>
    <ligand>
        <name>heme b</name>
        <dbReference type="ChEBI" id="CHEBI:60344"/>
    </ligand>
</feature>
<dbReference type="PANTHER" id="PTHR10720:SF0">
    <property type="entry name" value="HEME OXYGENASE"/>
    <property type="match status" value="1"/>
</dbReference>
<dbReference type="Proteomes" id="UP000030598">
    <property type="component" value="Unassembled WGS sequence"/>
</dbReference>
<feature type="binding site" description="axial binding residue" evidence="10">
    <location>
        <position position="17"/>
    </location>
    <ligand>
        <name>heme b</name>
        <dbReference type="ChEBI" id="CHEBI:60344"/>
    </ligand>
    <ligandPart>
        <name>Fe</name>
        <dbReference type="ChEBI" id="CHEBI:18248"/>
    </ligandPart>
</feature>
<feature type="binding site" evidence="9">
    <location>
        <position position="127"/>
    </location>
    <ligand>
        <name>heme b</name>
        <dbReference type="ChEBI" id="CHEBI:60344"/>
    </ligand>
</feature>
<dbReference type="EC" id="1.14.14.18" evidence="2"/>
<sequence>MAVALAGQLREGTKKSHTMAENTGFVACFLKGVVEKKSYRKLISDLYFVYEAMEEEIERLVNEEHPVIKPIGFKSLFRKETLVNDLKFYFGDNWKNEINISYSAKEYVERIREVAKNSPELLVGHHYTRYIGDLSGGQILKKIAKKALNLQGNDGLNFYEFELIADEKKFKEEYSLTLNQLPINQETADQIIDEANQAFTYNMKMFKELEGNLIAVLGKIVFNYITKKVRKGSTET</sequence>
<dbReference type="PRINTS" id="PR00088">
    <property type="entry name" value="HAEMOXYGNASE"/>
</dbReference>
<evidence type="ECO:0000256" key="9">
    <source>
        <dbReference type="PIRSR" id="PIRSR000343-1"/>
    </source>
</evidence>
<dbReference type="GO" id="GO:0042167">
    <property type="term" value="P:heme catabolic process"/>
    <property type="evidence" value="ECO:0007669"/>
    <property type="project" value="TreeGrafter"/>
</dbReference>
<dbReference type="RefSeq" id="WP_032525105.1">
    <property type="nucleotide sequence ID" value="NZ_CP138934.1"/>
</dbReference>
<dbReference type="PANTHER" id="PTHR10720">
    <property type="entry name" value="HEME OXYGENASE"/>
    <property type="match status" value="1"/>
</dbReference>
<evidence type="ECO:0000313" key="11">
    <source>
        <dbReference type="EMBL" id="KGF85656.1"/>
    </source>
</evidence>
<evidence type="ECO:0000256" key="8">
    <source>
        <dbReference type="ARBA" id="ARBA00048328"/>
    </source>
</evidence>
<protein>
    <recommendedName>
        <fullName evidence="2">heme oxygenase (biliverdin-producing)</fullName>
        <ecNumber evidence="2">1.14.14.18</ecNumber>
    </recommendedName>
</protein>
<dbReference type="OrthoDB" id="5493802at2"/>
<dbReference type="Gene3D" id="1.20.910.10">
    <property type="entry name" value="Heme oxygenase-like"/>
    <property type="match status" value="1"/>
</dbReference>
<dbReference type="EMBL" id="JNAH01000008">
    <property type="protein sequence ID" value="KGF85656.1"/>
    <property type="molecule type" value="Genomic_DNA"/>
</dbReference>
<evidence type="ECO:0000256" key="5">
    <source>
        <dbReference type="ARBA" id="ARBA00022723"/>
    </source>
</evidence>
<dbReference type="STRING" id="59925.EU91_1759"/>
<dbReference type="InterPro" id="IPR002051">
    <property type="entry name" value="Haem_Oase"/>
</dbReference>
<dbReference type="PIRSF" id="PIRSF000343">
    <property type="entry name" value="Haem_Oase"/>
    <property type="match status" value="1"/>
</dbReference>
<dbReference type="eggNOG" id="COG5398">
    <property type="taxonomic scope" value="Bacteria"/>
</dbReference>
<dbReference type="GO" id="GO:0046872">
    <property type="term" value="F:metal ion binding"/>
    <property type="evidence" value="ECO:0007669"/>
    <property type="project" value="UniProtKB-KW"/>
</dbReference>
<comment type="caution">
    <text evidence="11">The sequence shown here is derived from an EMBL/GenBank/DDBJ whole genome shotgun (WGS) entry which is preliminary data.</text>
</comment>
<evidence type="ECO:0000256" key="4">
    <source>
        <dbReference type="ARBA" id="ARBA00022617"/>
    </source>
</evidence>
<dbReference type="GO" id="GO:0004392">
    <property type="term" value="F:heme oxygenase (decyclizing) activity"/>
    <property type="evidence" value="ECO:0007669"/>
    <property type="project" value="UniProtKB-EC"/>
</dbReference>
<dbReference type="InterPro" id="IPR016084">
    <property type="entry name" value="Haem_Oase-like_multi-hlx"/>
</dbReference>
<dbReference type="CDD" id="cd19165">
    <property type="entry name" value="HemeO"/>
    <property type="match status" value="1"/>
</dbReference>
<evidence type="ECO:0000256" key="10">
    <source>
        <dbReference type="PIRSR" id="PIRSR000343-2"/>
    </source>
</evidence>
<name>A0A0A1ZAU4_PROMR</name>
<dbReference type="GO" id="GO:0015979">
    <property type="term" value="P:photosynthesis"/>
    <property type="evidence" value="ECO:0007669"/>
    <property type="project" value="UniProtKB-KW"/>
</dbReference>
<comment type="similarity">
    <text evidence="1">Belongs to the heme oxygenase family.</text>
</comment>
<comment type="catalytic activity">
    <reaction evidence="8">
        <text>heme b + 3 reduced [NADPH--hemoprotein reductase] + 3 O2 = biliverdin IXalpha + CO + Fe(2+) + 3 oxidized [NADPH--hemoprotein reductase] + 3 H2O + H(+)</text>
        <dbReference type="Rhea" id="RHEA:21764"/>
        <dbReference type="Rhea" id="RHEA-COMP:11964"/>
        <dbReference type="Rhea" id="RHEA-COMP:11965"/>
        <dbReference type="ChEBI" id="CHEBI:15377"/>
        <dbReference type="ChEBI" id="CHEBI:15378"/>
        <dbReference type="ChEBI" id="CHEBI:15379"/>
        <dbReference type="ChEBI" id="CHEBI:17245"/>
        <dbReference type="ChEBI" id="CHEBI:29033"/>
        <dbReference type="ChEBI" id="CHEBI:57618"/>
        <dbReference type="ChEBI" id="CHEBI:57991"/>
        <dbReference type="ChEBI" id="CHEBI:58210"/>
        <dbReference type="ChEBI" id="CHEBI:60344"/>
        <dbReference type="EC" id="1.14.14.18"/>
    </reaction>
</comment>
<organism evidence="11 12">
    <name type="scientific">Prochlorococcus marinus str. GP2</name>
    <dbReference type="NCBI Taxonomy" id="59925"/>
    <lineage>
        <taxon>Bacteria</taxon>
        <taxon>Bacillati</taxon>
        <taxon>Cyanobacteriota</taxon>
        <taxon>Cyanophyceae</taxon>
        <taxon>Synechococcales</taxon>
        <taxon>Prochlorococcaceae</taxon>
        <taxon>Prochlorococcus</taxon>
    </lineage>
</organism>
<dbReference type="Pfam" id="PF01126">
    <property type="entry name" value="Heme_oxygenase"/>
    <property type="match status" value="1"/>
</dbReference>
<keyword evidence="7 10" id="KW-0408">Iron</keyword>
<keyword evidence="3" id="KW-0602">Photosynthesis</keyword>
<evidence type="ECO:0000313" key="12">
    <source>
        <dbReference type="Proteomes" id="UP000030598"/>
    </source>
</evidence>
<dbReference type="InterPro" id="IPR016053">
    <property type="entry name" value="Haem_Oase-like"/>
</dbReference>